<feature type="transmembrane region" description="Helical" evidence="7">
    <location>
        <begin position="72"/>
        <end position="90"/>
    </location>
</feature>
<feature type="transmembrane region" description="Helical" evidence="7">
    <location>
        <begin position="275"/>
        <end position="296"/>
    </location>
</feature>
<dbReference type="EMBL" id="FNHG01000018">
    <property type="protein sequence ID" value="SDM69221.1"/>
    <property type="molecule type" value="Genomic_DNA"/>
</dbReference>
<feature type="transmembrane region" description="Helical" evidence="7">
    <location>
        <begin position="50"/>
        <end position="66"/>
    </location>
</feature>
<sequence>MRQPGPGYGVRPPAAAVVFVQAGRPAIIAALGFTAGCAVYFALPGEPSALWAMALALLALATLLAARAIPRGAALSLAALALLALAAGLARAQHRSHALGAGPGAALTYGRPMQVTGWLEAVERNSRGRARLSIRLPRENAAPARRVRILASDPDLAPGAAVSILAILERPRRAPVPGSYDFRFNAYFAGIVGSGFAIAPLAAGPQLDQDGPARAIARWRWQIAGHLRARLPGRNGAMAAALLTGDRSGLTPEVSETLRAAGLGHVLAISGMHMALFAGGIFLILRFGLAAITPWARRFDAAGPAAIGALLAGAGYFILSGGAIPTQRAFLMAAAVLTGVMVGRRALSLHTLALAMIFVLVLQPEAVRAAGFHMSFAAVAALIACADIWRQKRRPPAPFGLGRGSLSALGGLSLTSVIAGFATSGFAAFHFHRIAGYGLIGNLLAMPVFTFMVMPAGVAALFLMPFGLDQPALYVMSLGLDVMFAVADRVAAAPGALRPVIAAPGWVLPLYAAAFVMVLLGRGLVRMGGAALGLAALAGWSLAPAPDLFVSEGGVVVAHASDAPDSWTVSSRRRNRFAVTVFLERRGVRDRPGLAGLHCDDLGCSAHAGPSDGGLRYAVLEGVADWREDCRRSQLVVLTAALPVWLQDQCEALVLDEVWLEARGGTLIWMRGGVINHIQSVSAPGGDRPWQRPLTNTRPTNPWPRNTSLRNTSPRNARPADARPPNEE</sequence>
<comment type="subcellular location">
    <subcellularLocation>
        <location evidence="1">Cell membrane</location>
        <topology evidence="1">Multi-pass membrane protein</topology>
    </subcellularLocation>
</comment>
<dbReference type="Proteomes" id="UP000199759">
    <property type="component" value="Unassembled WGS sequence"/>
</dbReference>
<feature type="transmembrane region" description="Helical" evidence="7">
    <location>
        <begin position="302"/>
        <end position="325"/>
    </location>
</feature>
<feature type="transmembrane region" description="Helical" evidence="7">
    <location>
        <begin position="471"/>
        <end position="487"/>
    </location>
</feature>
<evidence type="ECO:0000256" key="5">
    <source>
        <dbReference type="ARBA" id="ARBA00023136"/>
    </source>
</evidence>
<name>A0A1G9VAN8_9PROT</name>
<evidence type="ECO:0000256" key="6">
    <source>
        <dbReference type="SAM" id="MobiDB-lite"/>
    </source>
</evidence>
<keyword evidence="2" id="KW-1003">Cell membrane</keyword>
<keyword evidence="4 7" id="KW-1133">Transmembrane helix</keyword>
<dbReference type="OrthoDB" id="9790149at2"/>
<keyword evidence="5 7" id="KW-0472">Membrane</keyword>
<dbReference type="NCBIfam" id="TIGR00360">
    <property type="entry name" value="ComEC_N-term"/>
    <property type="match status" value="1"/>
</dbReference>
<dbReference type="InterPro" id="IPR052159">
    <property type="entry name" value="Competence_DNA_uptake"/>
</dbReference>
<feature type="compositionally biased region" description="Polar residues" evidence="6">
    <location>
        <begin position="693"/>
        <end position="713"/>
    </location>
</feature>
<evidence type="ECO:0000313" key="11">
    <source>
        <dbReference type="Proteomes" id="UP000199759"/>
    </source>
</evidence>
<feature type="transmembrane region" description="Helical" evidence="7">
    <location>
        <begin position="443"/>
        <end position="464"/>
    </location>
</feature>
<dbReference type="Pfam" id="PF03772">
    <property type="entry name" value="Competence"/>
    <property type="match status" value="1"/>
</dbReference>
<evidence type="ECO:0000259" key="8">
    <source>
        <dbReference type="Pfam" id="PF03772"/>
    </source>
</evidence>
<dbReference type="InterPro" id="IPR004477">
    <property type="entry name" value="ComEC_N"/>
</dbReference>
<evidence type="ECO:0000259" key="9">
    <source>
        <dbReference type="Pfam" id="PF13567"/>
    </source>
</evidence>
<keyword evidence="11" id="KW-1185">Reference proteome</keyword>
<feature type="transmembrane region" description="Helical" evidence="7">
    <location>
        <begin position="409"/>
        <end position="431"/>
    </location>
</feature>
<feature type="domain" description="DUF4131" evidence="9">
    <location>
        <begin position="46"/>
        <end position="197"/>
    </location>
</feature>
<feature type="transmembrane region" description="Helical" evidence="7">
    <location>
        <begin position="346"/>
        <end position="364"/>
    </location>
</feature>
<reference evidence="10 11" key="1">
    <citation type="submission" date="2016-10" db="EMBL/GenBank/DDBJ databases">
        <authorList>
            <person name="de Groot N.N."/>
        </authorList>
    </citation>
    <scope>NUCLEOTIDE SEQUENCE [LARGE SCALE GENOMIC DNA]</scope>
    <source>
        <strain evidence="10 11">DSM 16077</strain>
    </source>
</reference>
<organism evidence="10 11">
    <name type="scientific">Maricaulis salignorans</name>
    <dbReference type="NCBI Taxonomy" id="144026"/>
    <lineage>
        <taxon>Bacteria</taxon>
        <taxon>Pseudomonadati</taxon>
        <taxon>Pseudomonadota</taxon>
        <taxon>Alphaproteobacteria</taxon>
        <taxon>Maricaulales</taxon>
        <taxon>Maricaulaceae</taxon>
        <taxon>Maricaulis</taxon>
    </lineage>
</organism>
<evidence type="ECO:0000256" key="2">
    <source>
        <dbReference type="ARBA" id="ARBA00022475"/>
    </source>
</evidence>
<evidence type="ECO:0000256" key="4">
    <source>
        <dbReference type="ARBA" id="ARBA00022989"/>
    </source>
</evidence>
<dbReference type="AlphaFoldDB" id="A0A1G9VAN8"/>
<dbReference type="STRING" id="144026.SAMN04488568_11856"/>
<dbReference type="InterPro" id="IPR025405">
    <property type="entry name" value="DUF4131"/>
</dbReference>
<gene>
    <name evidence="10" type="ORF">SAMN04488568_11856</name>
</gene>
<dbReference type="Pfam" id="PF13567">
    <property type="entry name" value="DUF4131"/>
    <property type="match status" value="1"/>
</dbReference>
<feature type="domain" description="ComEC/Rec2-related protein" evidence="8">
    <location>
        <begin position="242"/>
        <end position="520"/>
    </location>
</feature>
<accession>A0A1G9VAN8</accession>
<protein>
    <submittedName>
        <fullName evidence="10">Competence protein ComEC</fullName>
    </submittedName>
</protein>
<evidence type="ECO:0000256" key="3">
    <source>
        <dbReference type="ARBA" id="ARBA00022692"/>
    </source>
</evidence>
<evidence type="ECO:0000256" key="7">
    <source>
        <dbReference type="SAM" id="Phobius"/>
    </source>
</evidence>
<dbReference type="PANTHER" id="PTHR30619">
    <property type="entry name" value="DNA INTERNALIZATION/COMPETENCE PROTEIN COMEC/REC2"/>
    <property type="match status" value="1"/>
</dbReference>
<feature type="transmembrane region" description="Helical" evidence="7">
    <location>
        <begin position="499"/>
        <end position="520"/>
    </location>
</feature>
<evidence type="ECO:0000256" key="1">
    <source>
        <dbReference type="ARBA" id="ARBA00004651"/>
    </source>
</evidence>
<proteinExistence type="predicted"/>
<feature type="transmembrane region" description="Helical" evidence="7">
    <location>
        <begin position="26"/>
        <end position="43"/>
    </location>
</feature>
<feature type="compositionally biased region" description="Basic and acidic residues" evidence="6">
    <location>
        <begin position="718"/>
        <end position="728"/>
    </location>
</feature>
<keyword evidence="3 7" id="KW-0812">Transmembrane</keyword>
<evidence type="ECO:0000313" key="10">
    <source>
        <dbReference type="EMBL" id="SDM69221.1"/>
    </source>
</evidence>
<feature type="region of interest" description="Disordered" evidence="6">
    <location>
        <begin position="681"/>
        <end position="728"/>
    </location>
</feature>
<feature type="transmembrane region" description="Helical" evidence="7">
    <location>
        <begin position="370"/>
        <end position="389"/>
    </location>
</feature>
<dbReference type="GO" id="GO:0005886">
    <property type="term" value="C:plasma membrane"/>
    <property type="evidence" value="ECO:0007669"/>
    <property type="project" value="UniProtKB-SubCell"/>
</dbReference>
<dbReference type="PANTHER" id="PTHR30619:SF1">
    <property type="entry name" value="RECOMBINATION PROTEIN 2"/>
    <property type="match status" value="1"/>
</dbReference>